<dbReference type="GO" id="GO:1990071">
    <property type="term" value="C:TRAPPII protein complex"/>
    <property type="evidence" value="ECO:0007669"/>
    <property type="project" value="InterPro"/>
</dbReference>
<gene>
    <name evidence="2" type="ORF">UTRI_03115</name>
</gene>
<sequence length="958" mass="102262">MPSSAAALADLFSKARLSLNLPSSSSTSRSVVFFDEVLNVEAVLTLPSDPLFPIASSSTTQGTYFSRPLPLPALPARAQFDPQSIPPYLNALLASLHVNLFTDYVPQLSSSSTQISKSTNPYEPLSTVQLQFEHLQLLPSHIPHADPAQPQHAAVRAFSNAWAGNQPPKPHRTLKDAADPRPTDPLLASSSSHRAHLTHDAHHWSVHWHCRVPINFIATPFQPLLSITAALTLRLDHALLEQLLPDSPSRAFVRSGFAHSLLTPLHEGPVYPDESPLQSQARATASSALGLDGPNGLGSYLAHLSKDVVGGNNTVVTPRSGAAALSAIQQRRNDALSTDAVAASSKTLSKPDSTGDLAAALSSRTASSSFNLAQSPSSQGTTHSQSESEHQQAGLQIYKRSTRQVMPLKTGINVRMRTLVTQHGPSFVQHRRLRTSELESTSLVLSVELENPFESDSSFAVNDIQIKINDPDSNQHDSSNAVVVVALPLQAMTSTLPIDLARGSQHNLLFYVSVEADHTSHMGRESVNWGGNNARNVTITVSGRPKGIREEEGMGESFDSQWNCALDLTAVLADAEKRRFIASGTPVKSRVDRPMVAGGPVAGNGQYSASALRAAAQAEGYRQEGRIGRGGDHVEDARTPRLGQLGMGFPPPLRTSSVRHFSTAASAAALPPHFPGTVQDGEEGEEGGFLAKARARARARAADTRLRHQSNVASLHDVPEVSTVVKPWMTSSNSSHLPPAPAAREGGGLVVLSTLRRAESTGNALSRGDEEGAVKFESTLGQDGWIRPSISTGAKVFLPPTCIPSVMDDCDRGGVRVRLGDVIMVELCLVNKTFGGQDIGDVEISWVQPASPWHSFGGDKLKLVDDDTARCQSTLIMSRDVGLVPLQDRLVVSGGIGFGQTRKISLALRCFSNQGFHDVPKLRLRFVKQGGGGGKGVESVVLDGLGSIYVCPPTTVGS</sequence>
<feature type="compositionally biased region" description="Basic and acidic residues" evidence="1">
    <location>
        <begin position="173"/>
        <end position="182"/>
    </location>
</feature>
<dbReference type="GO" id="GO:0006891">
    <property type="term" value="P:intra-Golgi vesicle-mediated transport"/>
    <property type="evidence" value="ECO:0007669"/>
    <property type="project" value="InterPro"/>
</dbReference>
<reference evidence="2 3" key="1">
    <citation type="submission" date="2018-03" db="EMBL/GenBank/DDBJ databases">
        <authorList>
            <person name="Guldener U."/>
        </authorList>
    </citation>
    <scope>NUCLEOTIDE SEQUENCE [LARGE SCALE GENOMIC DNA]</scope>
    <source>
        <strain evidence="2 3">NBRC100155</strain>
    </source>
</reference>
<dbReference type="PANTHER" id="PTHR28159">
    <property type="entry name" value="TRAFFICKING PROTEIN PARTICLE COMPLEX II-SPECIFIC SUBUNIT 65"/>
    <property type="match status" value="1"/>
</dbReference>
<dbReference type="InterPro" id="IPR024662">
    <property type="entry name" value="Trs65"/>
</dbReference>
<feature type="compositionally biased region" description="Polar residues" evidence="1">
    <location>
        <begin position="276"/>
        <end position="287"/>
    </location>
</feature>
<feature type="region of interest" description="Disordered" evidence="1">
    <location>
        <begin position="269"/>
        <end position="288"/>
    </location>
</feature>
<keyword evidence="3" id="KW-1185">Reference proteome</keyword>
<dbReference type="GO" id="GO:0005802">
    <property type="term" value="C:trans-Golgi network"/>
    <property type="evidence" value="ECO:0007669"/>
    <property type="project" value="TreeGrafter"/>
</dbReference>
<organism evidence="2 3">
    <name type="scientific">Ustilago trichophora</name>
    <dbReference type="NCBI Taxonomy" id="86804"/>
    <lineage>
        <taxon>Eukaryota</taxon>
        <taxon>Fungi</taxon>
        <taxon>Dikarya</taxon>
        <taxon>Basidiomycota</taxon>
        <taxon>Ustilaginomycotina</taxon>
        <taxon>Ustilaginomycetes</taxon>
        <taxon>Ustilaginales</taxon>
        <taxon>Ustilaginaceae</taxon>
        <taxon>Ustilago</taxon>
    </lineage>
</organism>
<feature type="region of interest" description="Disordered" evidence="1">
    <location>
        <begin position="368"/>
        <end position="394"/>
    </location>
</feature>
<feature type="compositionally biased region" description="Polar residues" evidence="1">
    <location>
        <begin position="374"/>
        <end position="385"/>
    </location>
</feature>
<evidence type="ECO:0000313" key="2">
    <source>
        <dbReference type="EMBL" id="SPO25750.1"/>
    </source>
</evidence>
<evidence type="ECO:0000256" key="1">
    <source>
        <dbReference type="SAM" id="MobiDB-lite"/>
    </source>
</evidence>
<dbReference type="EMBL" id="OOIN01000012">
    <property type="protein sequence ID" value="SPO25750.1"/>
    <property type="molecule type" value="Genomic_DNA"/>
</dbReference>
<protein>
    <submittedName>
        <fullName evidence="2">Uncharacterized protein</fullName>
    </submittedName>
</protein>
<dbReference type="AlphaFoldDB" id="A0A5C3E6M8"/>
<dbReference type="OrthoDB" id="24630at2759"/>
<dbReference type="PANTHER" id="PTHR28159:SF1">
    <property type="entry name" value="TRAFFICKING PROTEIN PARTICLE COMPLEX II-SPECIFIC SUBUNIT 65"/>
    <property type="match status" value="1"/>
</dbReference>
<evidence type="ECO:0000313" key="3">
    <source>
        <dbReference type="Proteomes" id="UP000324022"/>
    </source>
</evidence>
<feature type="region of interest" description="Disordered" evidence="1">
    <location>
        <begin position="162"/>
        <end position="189"/>
    </location>
</feature>
<accession>A0A5C3E6M8</accession>
<name>A0A5C3E6M8_9BASI</name>
<dbReference type="Proteomes" id="UP000324022">
    <property type="component" value="Unassembled WGS sequence"/>
</dbReference>
<proteinExistence type="predicted"/>